<proteinExistence type="predicted"/>
<gene>
    <name evidence="1" type="ordered locus">Sulba_1601</name>
</gene>
<sequence>MLPFIAGIAAGAAVVYALGNRKEIQAGIKSGVNKAKELACDVKKGVDGTLESIKSKKSSDIETKEGA</sequence>
<protein>
    <recommendedName>
        <fullName evidence="3">YtxH-like protein</fullName>
    </recommendedName>
</protein>
<reference evidence="1 2" key="1">
    <citation type="submission" date="2012-06" db="EMBL/GenBank/DDBJ databases">
        <title>Complete sequence of Sulfurospirillum barnesii SES-3.</title>
        <authorList>
            <consortium name="US DOE Joint Genome Institute"/>
            <person name="Lucas S."/>
            <person name="Han J."/>
            <person name="Lapidus A."/>
            <person name="Cheng J.-F."/>
            <person name="Goodwin L."/>
            <person name="Pitluck S."/>
            <person name="Peters L."/>
            <person name="Ovchinnikova G."/>
            <person name="Lu M."/>
            <person name="Detter J.C."/>
            <person name="Han C."/>
            <person name="Tapia R."/>
            <person name="Land M."/>
            <person name="Hauser L."/>
            <person name="Kyrpides N."/>
            <person name="Ivanova N."/>
            <person name="Pagani I."/>
            <person name="Stolz J."/>
            <person name="Arkin A."/>
            <person name="Dehal P."/>
            <person name="Oremland R."/>
            <person name="Saltikov C."/>
            <person name="Basu P."/>
            <person name="Hollibaugh J."/>
            <person name="Newman D."/>
            <person name="Stolyar S."/>
            <person name="Hazen T."/>
            <person name="Woyke T."/>
        </authorList>
    </citation>
    <scope>NUCLEOTIDE SEQUENCE [LARGE SCALE GENOMIC DNA]</scope>
    <source>
        <strain evidence="2">ATCC 700032 / DSM 10660 / SES-3</strain>
    </source>
</reference>
<evidence type="ECO:0000313" key="1">
    <source>
        <dbReference type="EMBL" id="AFL68889.1"/>
    </source>
</evidence>
<keyword evidence="2" id="KW-1185">Reference proteome</keyword>
<dbReference type="PATRIC" id="fig|760154.4.peg.1604"/>
<accession>I3XY65</accession>
<evidence type="ECO:0000313" key="2">
    <source>
        <dbReference type="Proteomes" id="UP000006176"/>
    </source>
</evidence>
<organism evidence="1 2">
    <name type="scientific">Sulfurospirillum barnesii (strain ATCC 700032 / DSM 10660 / SES-3)</name>
    <dbReference type="NCBI Taxonomy" id="760154"/>
    <lineage>
        <taxon>Bacteria</taxon>
        <taxon>Pseudomonadati</taxon>
        <taxon>Campylobacterota</taxon>
        <taxon>Epsilonproteobacteria</taxon>
        <taxon>Campylobacterales</taxon>
        <taxon>Sulfurospirillaceae</taxon>
        <taxon>Sulfurospirillum</taxon>
    </lineage>
</organism>
<dbReference type="KEGG" id="sba:Sulba_1601"/>
<dbReference type="AlphaFoldDB" id="I3XY65"/>
<dbReference type="STRING" id="760154.Sulba_1601"/>
<evidence type="ECO:0008006" key="3">
    <source>
        <dbReference type="Google" id="ProtNLM"/>
    </source>
</evidence>
<name>I3XY65_SULBS</name>
<dbReference type="RefSeq" id="WP_014769767.1">
    <property type="nucleotide sequence ID" value="NC_018002.1"/>
</dbReference>
<dbReference type="EMBL" id="CP003333">
    <property type="protein sequence ID" value="AFL68889.1"/>
    <property type="molecule type" value="Genomic_DNA"/>
</dbReference>
<dbReference type="HOGENOM" id="CLU_204725_0_0_7"/>
<dbReference type="Proteomes" id="UP000006176">
    <property type="component" value="Chromosome"/>
</dbReference>